<evidence type="ECO:0000313" key="4">
    <source>
        <dbReference type="EMBL" id="OAY34399.1"/>
    </source>
</evidence>
<keyword evidence="2" id="KW-0808">Transferase</keyword>
<evidence type="ECO:0000256" key="1">
    <source>
        <dbReference type="ARBA" id="ARBA00009861"/>
    </source>
</evidence>
<reference evidence="4" key="1">
    <citation type="submission" date="2016-02" db="EMBL/GenBank/DDBJ databases">
        <title>WGS assembly of Manihot esculenta.</title>
        <authorList>
            <person name="Bredeson J.V."/>
            <person name="Prochnik S.E."/>
            <person name="Lyons J.B."/>
            <person name="Schmutz J."/>
            <person name="Grimwood J."/>
            <person name="Vrebalov J."/>
            <person name="Bart R.S."/>
            <person name="Amuge T."/>
            <person name="Ferguson M.E."/>
            <person name="Green R."/>
            <person name="Putnam N."/>
            <person name="Stites J."/>
            <person name="Rounsley S."/>
            <person name="Rokhsar D.S."/>
        </authorList>
    </citation>
    <scope>NUCLEOTIDE SEQUENCE [LARGE SCALE GENOMIC DNA]</scope>
    <source>
        <tissue evidence="4">Leaf</tissue>
    </source>
</reference>
<accession>A0A2C9UTV9</accession>
<sequence>MEIVTIETIKPSSPTPFHLRNFQLSLLDQLAPVCYGPLLLFYSINPQINHLKLTLSERSHLLKTSLSETLTRFYPLAGRIKDDTSIECNDEGVVFVETRVNCFLSTFLRKPDAQMIRKMIPVEIDSPEALSGSLLQIQINCFACGGLAIGVCISQKISDAITATIFIKDWAATAAGASSLLPLFNAAAIFPPRNFSFTKPASKLQKEAYITKRFVFEASKIAALKAKAASESVENPTRVEAVTGLIWKCAMNASRSNTEHFRLSILSQSVNIRRRMTPPLPEHTATEGDVELASLVCQLRKGMKDFGENYVKKLQGDDAFVAICESFKEAGHLLEEGNIDFYITTSLCRFPFYGIDFGWGKPVWVTIPSGDFKNLIVMIDGRDGDGIETWVTLSEEDMAFFENDQDLLAFASSNPSVLSNPITPKSHL</sequence>
<dbReference type="STRING" id="3983.A0A2C9UTV9"/>
<dbReference type="AlphaFoldDB" id="A0A2C9UTV9"/>
<dbReference type="Pfam" id="PF02458">
    <property type="entry name" value="Transferase"/>
    <property type="match status" value="1"/>
</dbReference>
<dbReference type="PANTHER" id="PTHR31623:SF122">
    <property type="entry name" value="HXXXD-TYPE ACYL-TRANSFERASE FAMILY PROTEIN"/>
    <property type="match status" value="1"/>
</dbReference>
<organism evidence="4">
    <name type="scientific">Manihot esculenta</name>
    <name type="common">Cassava</name>
    <name type="synonym">Jatropha manihot</name>
    <dbReference type="NCBI Taxonomy" id="3983"/>
    <lineage>
        <taxon>Eukaryota</taxon>
        <taxon>Viridiplantae</taxon>
        <taxon>Streptophyta</taxon>
        <taxon>Embryophyta</taxon>
        <taxon>Tracheophyta</taxon>
        <taxon>Spermatophyta</taxon>
        <taxon>Magnoliopsida</taxon>
        <taxon>eudicotyledons</taxon>
        <taxon>Gunneridae</taxon>
        <taxon>Pentapetalae</taxon>
        <taxon>rosids</taxon>
        <taxon>fabids</taxon>
        <taxon>Malpighiales</taxon>
        <taxon>Euphorbiaceae</taxon>
        <taxon>Crotonoideae</taxon>
        <taxon>Manihoteae</taxon>
        <taxon>Manihot</taxon>
    </lineage>
</organism>
<dbReference type="PANTHER" id="PTHR31623">
    <property type="entry name" value="F21J9.9"/>
    <property type="match status" value="1"/>
</dbReference>
<dbReference type="GO" id="GO:0016746">
    <property type="term" value="F:acyltransferase activity"/>
    <property type="evidence" value="ECO:0007669"/>
    <property type="project" value="UniProtKB-KW"/>
</dbReference>
<evidence type="ECO:0008006" key="5">
    <source>
        <dbReference type="Google" id="ProtNLM"/>
    </source>
</evidence>
<keyword evidence="3" id="KW-0012">Acyltransferase</keyword>
<evidence type="ECO:0000256" key="2">
    <source>
        <dbReference type="ARBA" id="ARBA00022679"/>
    </source>
</evidence>
<comment type="similarity">
    <text evidence="1">Belongs to the plant acyltransferase family.</text>
</comment>
<dbReference type="OMA" id="PEIMMNQ"/>
<dbReference type="Gene3D" id="3.30.559.10">
    <property type="entry name" value="Chloramphenicol acetyltransferase-like domain"/>
    <property type="match status" value="2"/>
</dbReference>
<protein>
    <recommendedName>
        <fullName evidence="5">BAHD acyltransferase</fullName>
    </recommendedName>
</protein>
<dbReference type="InterPro" id="IPR023213">
    <property type="entry name" value="CAT-like_dom_sf"/>
</dbReference>
<dbReference type="EMBL" id="CM004398">
    <property type="protein sequence ID" value="OAY34399.1"/>
    <property type="molecule type" value="Genomic_DNA"/>
</dbReference>
<evidence type="ECO:0000256" key="3">
    <source>
        <dbReference type="ARBA" id="ARBA00023315"/>
    </source>
</evidence>
<gene>
    <name evidence="4" type="ORF">MANES_12G017000</name>
</gene>
<proteinExistence type="inferred from homology"/>
<name>A0A2C9UTV9_MANES</name>